<evidence type="ECO:0000259" key="12">
    <source>
        <dbReference type="PROSITE" id="PS50990"/>
    </source>
</evidence>
<dbReference type="GO" id="GO:0006508">
    <property type="term" value="P:proteolysis"/>
    <property type="evidence" value="ECO:0007669"/>
    <property type="project" value="InterPro"/>
</dbReference>
<evidence type="ECO:0000313" key="13">
    <source>
        <dbReference type="EMBL" id="TXK80228.1"/>
    </source>
</evidence>
<dbReference type="InterPro" id="IPR003593">
    <property type="entry name" value="AAA+_ATPase"/>
</dbReference>
<dbReference type="SUPFAM" id="SSF52540">
    <property type="entry name" value="P-loop containing nucleoside triphosphate hydrolases"/>
    <property type="match status" value="1"/>
</dbReference>
<dbReference type="Pfam" id="PF03412">
    <property type="entry name" value="Peptidase_C39"/>
    <property type="match status" value="1"/>
</dbReference>
<dbReference type="Proteomes" id="UP000321814">
    <property type="component" value="Unassembled WGS sequence"/>
</dbReference>
<evidence type="ECO:0000256" key="9">
    <source>
        <dbReference type="SAM" id="Phobius"/>
    </source>
</evidence>
<evidence type="ECO:0000256" key="8">
    <source>
        <dbReference type="ARBA" id="ARBA00023136"/>
    </source>
</evidence>
<dbReference type="PANTHER" id="PTHR24221">
    <property type="entry name" value="ATP-BINDING CASSETTE SUB-FAMILY B"/>
    <property type="match status" value="1"/>
</dbReference>
<dbReference type="FunFam" id="3.40.50.300:FF:000299">
    <property type="entry name" value="ABC transporter ATP-binding protein/permease"/>
    <property type="match status" value="1"/>
</dbReference>
<dbReference type="Pfam" id="PF00664">
    <property type="entry name" value="ABC_membrane"/>
    <property type="match status" value="1"/>
</dbReference>
<dbReference type="PROSITE" id="PS50893">
    <property type="entry name" value="ABC_TRANSPORTER_2"/>
    <property type="match status" value="1"/>
</dbReference>
<dbReference type="GO" id="GO:0005886">
    <property type="term" value="C:plasma membrane"/>
    <property type="evidence" value="ECO:0007669"/>
    <property type="project" value="UniProtKB-SubCell"/>
</dbReference>
<dbReference type="SUPFAM" id="SSF90123">
    <property type="entry name" value="ABC transporter transmembrane region"/>
    <property type="match status" value="1"/>
</dbReference>
<dbReference type="EMBL" id="VRLR01000007">
    <property type="protein sequence ID" value="TXK80228.1"/>
    <property type="molecule type" value="Genomic_DNA"/>
</dbReference>
<feature type="domain" description="ABC transporter" evidence="10">
    <location>
        <begin position="470"/>
        <end position="697"/>
    </location>
</feature>
<dbReference type="Gene3D" id="1.20.1560.10">
    <property type="entry name" value="ABC transporter type 1, transmembrane domain"/>
    <property type="match status" value="1"/>
</dbReference>
<feature type="transmembrane region" description="Helical" evidence="9">
    <location>
        <begin position="295"/>
        <end position="313"/>
    </location>
</feature>
<dbReference type="CDD" id="cd02419">
    <property type="entry name" value="Peptidase_C39C"/>
    <property type="match status" value="1"/>
</dbReference>
<dbReference type="GO" id="GO:0008234">
    <property type="term" value="F:cysteine-type peptidase activity"/>
    <property type="evidence" value="ECO:0007669"/>
    <property type="project" value="InterPro"/>
</dbReference>
<keyword evidence="4 9" id="KW-0812">Transmembrane</keyword>
<feature type="transmembrane region" description="Helical" evidence="9">
    <location>
        <begin position="156"/>
        <end position="176"/>
    </location>
</feature>
<dbReference type="PANTHER" id="PTHR24221:SF606">
    <property type="entry name" value="COLICIN V SECRETION-PROCESSING ATP-BINDING PROTEIN"/>
    <property type="match status" value="1"/>
</dbReference>
<name>A0A5C8LXD5_9GAMM</name>
<proteinExistence type="predicted"/>
<evidence type="ECO:0000256" key="6">
    <source>
        <dbReference type="ARBA" id="ARBA00022840"/>
    </source>
</evidence>
<keyword evidence="2" id="KW-0813">Transport</keyword>
<dbReference type="InterPro" id="IPR017871">
    <property type="entry name" value="ABC_transporter-like_CS"/>
</dbReference>
<keyword evidence="3" id="KW-1003">Cell membrane</keyword>
<dbReference type="GO" id="GO:0034040">
    <property type="term" value="F:ATPase-coupled lipid transmembrane transporter activity"/>
    <property type="evidence" value="ECO:0007669"/>
    <property type="project" value="TreeGrafter"/>
</dbReference>
<comment type="subcellular location">
    <subcellularLocation>
        <location evidence="1">Cell membrane</location>
        <topology evidence="1">Multi-pass membrane protein</topology>
    </subcellularLocation>
</comment>
<keyword evidence="5" id="KW-0547">Nucleotide-binding</keyword>
<dbReference type="Gene3D" id="3.40.50.300">
    <property type="entry name" value="P-loop containing nucleotide triphosphate hydrolases"/>
    <property type="match status" value="1"/>
</dbReference>
<evidence type="ECO:0000259" key="10">
    <source>
        <dbReference type="PROSITE" id="PS50893"/>
    </source>
</evidence>
<keyword evidence="14" id="KW-1185">Reference proteome</keyword>
<reference evidence="13 14" key="1">
    <citation type="submission" date="2019-08" db="EMBL/GenBank/DDBJ databases">
        <title>Draft genome analysis of Rheinheimera tangshanensis isolated from the roots of fresh rice plants (Oryza sativa).</title>
        <authorList>
            <person name="Yu Q."/>
            <person name="Qi Y."/>
            <person name="Zhang H."/>
            <person name="Pu J."/>
        </authorList>
    </citation>
    <scope>NUCLEOTIDE SEQUENCE [LARGE SCALE GENOMIC DNA]</scope>
    <source>
        <strain evidence="13 14">JA3-B52</strain>
    </source>
</reference>
<feature type="domain" description="ABC transmembrane type-1" evidence="11">
    <location>
        <begin position="159"/>
        <end position="438"/>
    </location>
</feature>
<sequence length="697" mass="77763">MQLIYQSEAAECGLACVAMIANHHGHQLDLSTLRNRYAVSLKGANLQHLMQLGDQLGLAGRALRLDLEHLSQLQLPCILHWNMNHFVVLKKVSAKHIVILDPGAGERKVAMDEVSTSFSGVALEMKPTQEFKKVDERVKLGLTAFWSRVEGLVPSLLKIFALSLMLQLFLLASPYYMQLVVDDVLISMDQPLLTVLALGFGLMMLLKVITQALRGWVILHLGSVMNLQMATNLFRHLLHLPLSYFEKRHIGDIVSRFGSLAQVRELMTTSLVEGVIDGIMAITVLVMMFIYSPQLAVVVIVAVLLYALLRWALYKPLRERTEASIIASAKEQSNFMETVRGMQSIKLFGQQSQRLNLWQNRFADTINENFRLGKWQISYQTINQLLFGIENTLVIFLAAYAVMDGMMSVGMMFAFITYKTQFTERTAALIEKVVQLYMARLHLNRLADIALTEKENEGGVGQQREITGAIKVSGLCYRYSATDPLLFNDLNFEVKAGESIAIIGPSGAGKTTLAKLMLGLLSAENGKIEVDGTDIRHLGLRQYRQQVAAVMQDDQLMTGSLAENIAFFDPQMDMEKVVACAQLAGIHQDVAAMPMGYNALIGDMGSSLSGGQRQRILLARALYRRPRILFLDEATSNLDVQLEHHVNSAIKQLNMTRIIIAHRPETIRSADRIVQLHQGKILDITEQYHAALAAKCA</sequence>
<dbReference type="RefSeq" id="WP_147904530.1">
    <property type="nucleotide sequence ID" value="NZ_BAAAGC010000009.1"/>
</dbReference>
<dbReference type="OrthoDB" id="9759820at2"/>
<dbReference type="PROSITE" id="PS00211">
    <property type="entry name" value="ABC_TRANSPORTER_1"/>
    <property type="match status" value="1"/>
</dbReference>
<dbReference type="CDD" id="cd18567">
    <property type="entry name" value="ABC_6TM_CvaB_RaxB_like"/>
    <property type="match status" value="1"/>
</dbReference>
<dbReference type="GO" id="GO:0016887">
    <property type="term" value="F:ATP hydrolysis activity"/>
    <property type="evidence" value="ECO:0007669"/>
    <property type="project" value="InterPro"/>
</dbReference>
<evidence type="ECO:0000256" key="1">
    <source>
        <dbReference type="ARBA" id="ARBA00004651"/>
    </source>
</evidence>
<dbReference type="SMART" id="SM00382">
    <property type="entry name" value="AAA"/>
    <property type="match status" value="1"/>
</dbReference>
<evidence type="ECO:0000256" key="4">
    <source>
        <dbReference type="ARBA" id="ARBA00022692"/>
    </source>
</evidence>
<comment type="caution">
    <text evidence="13">The sequence shown here is derived from an EMBL/GenBank/DDBJ whole genome shotgun (WGS) entry which is preliminary data.</text>
</comment>
<dbReference type="PROSITE" id="PS50990">
    <property type="entry name" value="PEPTIDASE_C39"/>
    <property type="match status" value="1"/>
</dbReference>
<dbReference type="InterPro" id="IPR005074">
    <property type="entry name" value="Peptidase_C39"/>
</dbReference>
<feature type="transmembrane region" description="Helical" evidence="9">
    <location>
        <begin position="196"/>
        <end position="219"/>
    </location>
</feature>
<feature type="transmembrane region" description="Helical" evidence="9">
    <location>
        <begin position="393"/>
        <end position="416"/>
    </location>
</feature>
<dbReference type="Gene3D" id="3.90.70.10">
    <property type="entry name" value="Cysteine proteinases"/>
    <property type="match status" value="1"/>
</dbReference>
<gene>
    <name evidence="13" type="ORF">FU839_11890</name>
</gene>
<organism evidence="13 14">
    <name type="scientific">Rheinheimera tangshanensis</name>
    <dbReference type="NCBI Taxonomy" id="400153"/>
    <lineage>
        <taxon>Bacteria</taxon>
        <taxon>Pseudomonadati</taxon>
        <taxon>Pseudomonadota</taxon>
        <taxon>Gammaproteobacteria</taxon>
        <taxon>Chromatiales</taxon>
        <taxon>Chromatiaceae</taxon>
        <taxon>Rheinheimera</taxon>
    </lineage>
</organism>
<evidence type="ECO:0000256" key="7">
    <source>
        <dbReference type="ARBA" id="ARBA00022989"/>
    </source>
</evidence>
<feature type="transmembrane region" description="Helical" evidence="9">
    <location>
        <begin position="266"/>
        <end position="289"/>
    </location>
</feature>
<accession>A0A5C8LXD5</accession>
<evidence type="ECO:0000256" key="5">
    <source>
        <dbReference type="ARBA" id="ARBA00022741"/>
    </source>
</evidence>
<feature type="domain" description="Peptidase C39" evidence="12">
    <location>
        <begin position="6"/>
        <end position="125"/>
    </location>
</feature>
<dbReference type="InterPro" id="IPR039421">
    <property type="entry name" value="Type_1_exporter"/>
</dbReference>
<dbReference type="AlphaFoldDB" id="A0A5C8LXD5"/>
<evidence type="ECO:0000313" key="14">
    <source>
        <dbReference type="Proteomes" id="UP000321814"/>
    </source>
</evidence>
<keyword evidence="7 9" id="KW-1133">Transmembrane helix</keyword>
<dbReference type="Pfam" id="PF00005">
    <property type="entry name" value="ABC_tran"/>
    <property type="match status" value="1"/>
</dbReference>
<dbReference type="InterPro" id="IPR036640">
    <property type="entry name" value="ABC1_TM_sf"/>
</dbReference>
<dbReference type="GO" id="GO:0005524">
    <property type="term" value="F:ATP binding"/>
    <property type="evidence" value="ECO:0007669"/>
    <property type="project" value="UniProtKB-KW"/>
</dbReference>
<dbReference type="InterPro" id="IPR003439">
    <property type="entry name" value="ABC_transporter-like_ATP-bd"/>
</dbReference>
<dbReference type="PROSITE" id="PS50929">
    <property type="entry name" value="ABC_TM1F"/>
    <property type="match status" value="1"/>
</dbReference>
<evidence type="ECO:0000256" key="2">
    <source>
        <dbReference type="ARBA" id="ARBA00022448"/>
    </source>
</evidence>
<dbReference type="GO" id="GO:0140359">
    <property type="term" value="F:ABC-type transporter activity"/>
    <property type="evidence" value="ECO:0007669"/>
    <property type="project" value="InterPro"/>
</dbReference>
<protein>
    <submittedName>
        <fullName evidence="13">Peptidase domain-containing ABC transporter</fullName>
    </submittedName>
</protein>
<evidence type="ECO:0000256" key="3">
    <source>
        <dbReference type="ARBA" id="ARBA00022475"/>
    </source>
</evidence>
<keyword evidence="6" id="KW-0067">ATP-binding</keyword>
<dbReference type="CDD" id="cd03246">
    <property type="entry name" value="ABCC_Protease_Secretion"/>
    <property type="match status" value="1"/>
</dbReference>
<dbReference type="InterPro" id="IPR011527">
    <property type="entry name" value="ABC1_TM_dom"/>
</dbReference>
<keyword evidence="8 9" id="KW-0472">Membrane</keyword>
<dbReference type="InterPro" id="IPR033838">
    <property type="entry name" value="CvaB_peptidase"/>
</dbReference>
<dbReference type="InterPro" id="IPR027417">
    <property type="entry name" value="P-loop_NTPase"/>
</dbReference>
<evidence type="ECO:0000259" key="11">
    <source>
        <dbReference type="PROSITE" id="PS50929"/>
    </source>
</evidence>